<dbReference type="Proteomes" id="UP000199163">
    <property type="component" value="Unassembled WGS sequence"/>
</dbReference>
<gene>
    <name evidence="1" type="ORF">SAMN05192534_1025</name>
</gene>
<dbReference type="STRING" id="568899.SAMN05192534_1025"/>
<proteinExistence type="predicted"/>
<organism evidence="1 2">
    <name type="scientific">Alteribacillus persepolensis</name>
    <dbReference type="NCBI Taxonomy" id="568899"/>
    <lineage>
        <taxon>Bacteria</taxon>
        <taxon>Bacillati</taxon>
        <taxon>Bacillota</taxon>
        <taxon>Bacilli</taxon>
        <taxon>Bacillales</taxon>
        <taxon>Bacillaceae</taxon>
        <taxon>Alteribacillus</taxon>
    </lineage>
</organism>
<evidence type="ECO:0000313" key="1">
    <source>
        <dbReference type="EMBL" id="SDH15395.1"/>
    </source>
</evidence>
<accession>A0A1G8A331</accession>
<evidence type="ECO:0000313" key="2">
    <source>
        <dbReference type="Proteomes" id="UP000199163"/>
    </source>
</evidence>
<name>A0A1G8A331_9BACI</name>
<dbReference type="EMBL" id="FNDK01000002">
    <property type="protein sequence ID" value="SDH15395.1"/>
    <property type="molecule type" value="Genomic_DNA"/>
</dbReference>
<keyword evidence="2" id="KW-1185">Reference proteome</keyword>
<sequence>MLAFFIFYMDRREQELLSGAAIAAKSQRSTARLRPAQEGSMAVKLSLYEEAACVENERHGCVLNKNSVNLKNTLLSTSSYGILYTK</sequence>
<dbReference type="AlphaFoldDB" id="A0A1G8A331"/>
<reference evidence="1 2" key="1">
    <citation type="submission" date="2016-10" db="EMBL/GenBank/DDBJ databases">
        <authorList>
            <person name="de Groot N.N."/>
        </authorList>
    </citation>
    <scope>NUCLEOTIDE SEQUENCE [LARGE SCALE GENOMIC DNA]</scope>
    <source>
        <strain evidence="1 2">DSM 21632</strain>
    </source>
</reference>
<protein>
    <submittedName>
        <fullName evidence="1">Uncharacterized protein</fullName>
    </submittedName>
</protein>